<dbReference type="InterPro" id="IPR008538">
    <property type="entry name" value="Uma2"/>
</dbReference>
<reference evidence="2 3" key="1">
    <citation type="submission" date="2020-02" db="EMBL/GenBank/DDBJ databases">
        <title>Whole-genome analyses of novel actinobacteria.</title>
        <authorList>
            <person name="Sahin N."/>
            <person name="Tokatli A."/>
        </authorList>
    </citation>
    <scope>NUCLEOTIDE SEQUENCE [LARGE SCALE GENOMIC DNA]</scope>
    <source>
        <strain evidence="2 3">YC419</strain>
    </source>
</reference>
<dbReference type="GO" id="GO:0004519">
    <property type="term" value="F:endonuclease activity"/>
    <property type="evidence" value="ECO:0007669"/>
    <property type="project" value="UniProtKB-KW"/>
</dbReference>
<keyword evidence="3" id="KW-1185">Reference proteome</keyword>
<name>A0ABX0E144_9ACTN</name>
<dbReference type="EMBL" id="JAAKZX010000212">
    <property type="protein sequence ID" value="NGO47908.1"/>
    <property type="molecule type" value="Genomic_DNA"/>
</dbReference>
<keyword evidence="2" id="KW-0255">Endonuclease</keyword>
<gene>
    <name evidence="2" type="ORF">G6048_39480</name>
</gene>
<dbReference type="Pfam" id="PF05685">
    <property type="entry name" value="Uma2"/>
    <property type="match status" value="1"/>
</dbReference>
<dbReference type="InterPro" id="IPR012296">
    <property type="entry name" value="Nuclease_put_TT1808"/>
</dbReference>
<dbReference type="SUPFAM" id="SSF52980">
    <property type="entry name" value="Restriction endonuclease-like"/>
    <property type="match status" value="1"/>
</dbReference>
<keyword evidence="2" id="KW-0540">Nuclease</keyword>
<sequence>MYPRPRPGNLREIAEKIEDATGLRVQIVGGKLVMSPTPRGKHAGVVWQLRQQLDGILPQGLGAFEMSSIALPEDPDDYVTPDLIILPLDWMDDDDWLADPEDATLAVEVISSSEKSREIRDKADWYAVAGVAVLLVIDPRKGTWALHTRPDNGAYQDVLPGKFGEPVPFPAPLRFEVATDRFPLYGDSPRARGSTAGS</sequence>
<dbReference type="CDD" id="cd06260">
    <property type="entry name" value="DUF820-like"/>
    <property type="match status" value="1"/>
</dbReference>
<evidence type="ECO:0000313" key="2">
    <source>
        <dbReference type="EMBL" id="NGO47908.1"/>
    </source>
</evidence>
<keyword evidence="2" id="KW-0378">Hydrolase</keyword>
<dbReference type="Gene3D" id="3.90.1570.10">
    <property type="entry name" value="tt1808, chain A"/>
    <property type="match status" value="1"/>
</dbReference>
<dbReference type="Proteomes" id="UP001518140">
    <property type="component" value="Unassembled WGS sequence"/>
</dbReference>
<accession>A0ABX0E144</accession>
<dbReference type="InterPro" id="IPR011335">
    <property type="entry name" value="Restrct_endonuc-II-like"/>
</dbReference>
<organism evidence="2 3">
    <name type="scientific">Streptomyces ureilyticus</name>
    <dbReference type="NCBI Taxonomy" id="1775131"/>
    <lineage>
        <taxon>Bacteria</taxon>
        <taxon>Bacillati</taxon>
        <taxon>Actinomycetota</taxon>
        <taxon>Actinomycetes</taxon>
        <taxon>Kitasatosporales</taxon>
        <taxon>Streptomycetaceae</taxon>
        <taxon>Streptomyces</taxon>
    </lineage>
</organism>
<proteinExistence type="predicted"/>
<evidence type="ECO:0000313" key="3">
    <source>
        <dbReference type="Proteomes" id="UP001518140"/>
    </source>
</evidence>
<feature type="domain" description="Putative restriction endonuclease" evidence="1">
    <location>
        <begin position="16"/>
        <end position="173"/>
    </location>
</feature>
<dbReference type="PANTHER" id="PTHR35400:SF3">
    <property type="entry name" value="SLL1072 PROTEIN"/>
    <property type="match status" value="1"/>
</dbReference>
<protein>
    <submittedName>
        <fullName evidence="2">Uma2 family endonuclease</fullName>
    </submittedName>
</protein>
<dbReference type="PANTHER" id="PTHR35400">
    <property type="entry name" value="SLR1083 PROTEIN"/>
    <property type="match status" value="1"/>
</dbReference>
<evidence type="ECO:0000259" key="1">
    <source>
        <dbReference type="Pfam" id="PF05685"/>
    </source>
</evidence>
<comment type="caution">
    <text evidence="2">The sequence shown here is derived from an EMBL/GenBank/DDBJ whole genome shotgun (WGS) entry which is preliminary data.</text>
</comment>